<dbReference type="InterPro" id="IPR036318">
    <property type="entry name" value="FAD-bd_PCMH-like_sf"/>
</dbReference>
<comment type="cofactor">
    <cofactor evidence="1">
        <name>FAD</name>
        <dbReference type="ChEBI" id="CHEBI:57692"/>
    </cofactor>
</comment>
<name>A0AAW2TSS5_9LAMI</name>
<protein>
    <submittedName>
        <fullName evidence="9">Berberine bridge enzyme-like 8</fullName>
    </submittedName>
</protein>
<evidence type="ECO:0000256" key="8">
    <source>
        <dbReference type="SAM" id="SignalP"/>
    </source>
</evidence>
<proteinExistence type="inferred from homology"/>
<evidence type="ECO:0000256" key="3">
    <source>
        <dbReference type="ARBA" id="ARBA00022630"/>
    </source>
</evidence>
<feature type="chain" id="PRO_5044025342" evidence="8">
    <location>
        <begin position="25"/>
        <end position="189"/>
    </location>
</feature>
<feature type="signal peptide" evidence="8">
    <location>
        <begin position="1"/>
        <end position="24"/>
    </location>
</feature>
<dbReference type="GO" id="GO:0050660">
    <property type="term" value="F:flavin adenine dinucleotide binding"/>
    <property type="evidence" value="ECO:0007669"/>
    <property type="project" value="InterPro"/>
</dbReference>
<dbReference type="FunFam" id="3.30.43.10:FF:000004">
    <property type="entry name" value="Berberine bridge enzyme-like 15"/>
    <property type="match status" value="1"/>
</dbReference>
<organism evidence="9">
    <name type="scientific">Sesamum latifolium</name>
    <dbReference type="NCBI Taxonomy" id="2727402"/>
    <lineage>
        <taxon>Eukaryota</taxon>
        <taxon>Viridiplantae</taxon>
        <taxon>Streptophyta</taxon>
        <taxon>Embryophyta</taxon>
        <taxon>Tracheophyta</taxon>
        <taxon>Spermatophyta</taxon>
        <taxon>Magnoliopsida</taxon>
        <taxon>eudicotyledons</taxon>
        <taxon>Gunneridae</taxon>
        <taxon>Pentapetalae</taxon>
        <taxon>asterids</taxon>
        <taxon>lamiids</taxon>
        <taxon>Lamiales</taxon>
        <taxon>Pedaliaceae</taxon>
        <taxon>Sesamum</taxon>
    </lineage>
</organism>
<sequence length="189" mass="21386">MLPIFFFFFFTNGILLTARPTCRSTEVEHDFLECLNVHSEPSQPISKVLYFPTNSSYSSVLQFYMRNLRFNDSTIPKPQLILTALHVSHIQAAVICAKSHALQMRIRSGGHDFEGVSYVSNVPFFILDMFNLRAVKISIEEKVLGLKLVPLWEKFITELRRKAIFMASPAGCAQLLGLADRSVAVDLET</sequence>
<keyword evidence="3" id="KW-0285">Flavoprotein</keyword>
<evidence type="ECO:0000256" key="1">
    <source>
        <dbReference type="ARBA" id="ARBA00001974"/>
    </source>
</evidence>
<dbReference type="AlphaFoldDB" id="A0AAW2TSS5"/>
<dbReference type="PANTHER" id="PTHR32448">
    <property type="entry name" value="OS08G0158400 PROTEIN"/>
    <property type="match status" value="1"/>
</dbReference>
<comment type="caution">
    <text evidence="9">The sequence shown here is derived from an EMBL/GenBank/DDBJ whole genome shotgun (WGS) entry which is preliminary data.</text>
</comment>
<gene>
    <name evidence="9" type="ORF">Slati_4069700</name>
</gene>
<evidence type="ECO:0000256" key="2">
    <source>
        <dbReference type="ARBA" id="ARBA00005466"/>
    </source>
</evidence>
<dbReference type="SUPFAM" id="SSF56176">
    <property type="entry name" value="FAD-binding/transporter-associated domain-like"/>
    <property type="match status" value="1"/>
</dbReference>
<evidence type="ECO:0000256" key="5">
    <source>
        <dbReference type="ARBA" id="ARBA00022827"/>
    </source>
</evidence>
<dbReference type="Gene3D" id="3.30.43.10">
    <property type="entry name" value="Uridine Diphospho-n-acetylenolpyruvylglucosamine Reductase, domain 2"/>
    <property type="match status" value="1"/>
</dbReference>
<accession>A0AAW2TSS5</accession>
<evidence type="ECO:0000313" key="9">
    <source>
        <dbReference type="EMBL" id="KAL0407558.1"/>
    </source>
</evidence>
<evidence type="ECO:0000256" key="7">
    <source>
        <dbReference type="ARBA" id="ARBA00023180"/>
    </source>
</evidence>
<keyword evidence="6" id="KW-1015">Disulfide bond</keyword>
<dbReference type="EMBL" id="JACGWN010000014">
    <property type="protein sequence ID" value="KAL0407558.1"/>
    <property type="molecule type" value="Genomic_DNA"/>
</dbReference>
<evidence type="ECO:0000256" key="4">
    <source>
        <dbReference type="ARBA" id="ARBA00022729"/>
    </source>
</evidence>
<evidence type="ECO:0000256" key="6">
    <source>
        <dbReference type="ARBA" id="ARBA00023157"/>
    </source>
</evidence>
<comment type="similarity">
    <text evidence="2">Belongs to the oxygen-dependent FAD-linked oxidoreductase family.</text>
</comment>
<keyword evidence="4 8" id="KW-0732">Signal</keyword>
<reference evidence="9" key="1">
    <citation type="submission" date="2020-06" db="EMBL/GenBank/DDBJ databases">
        <authorList>
            <person name="Li T."/>
            <person name="Hu X."/>
            <person name="Zhang T."/>
            <person name="Song X."/>
            <person name="Zhang H."/>
            <person name="Dai N."/>
            <person name="Sheng W."/>
            <person name="Hou X."/>
            <person name="Wei L."/>
        </authorList>
    </citation>
    <scope>NUCLEOTIDE SEQUENCE</scope>
    <source>
        <strain evidence="9">KEN1</strain>
        <tissue evidence="9">Leaf</tissue>
    </source>
</reference>
<reference evidence="9" key="2">
    <citation type="journal article" date="2024" name="Plant">
        <title>Genomic evolution and insights into agronomic trait innovations of Sesamum species.</title>
        <authorList>
            <person name="Miao H."/>
            <person name="Wang L."/>
            <person name="Qu L."/>
            <person name="Liu H."/>
            <person name="Sun Y."/>
            <person name="Le M."/>
            <person name="Wang Q."/>
            <person name="Wei S."/>
            <person name="Zheng Y."/>
            <person name="Lin W."/>
            <person name="Duan Y."/>
            <person name="Cao H."/>
            <person name="Xiong S."/>
            <person name="Wang X."/>
            <person name="Wei L."/>
            <person name="Li C."/>
            <person name="Ma Q."/>
            <person name="Ju M."/>
            <person name="Zhao R."/>
            <person name="Li G."/>
            <person name="Mu C."/>
            <person name="Tian Q."/>
            <person name="Mei H."/>
            <person name="Zhang T."/>
            <person name="Gao T."/>
            <person name="Zhang H."/>
        </authorList>
    </citation>
    <scope>NUCLEOTIDE SEQUENCE</scope>
    <source>
        <strain evidence="9">KEN1</strain>
    </source>
</reference>
<keyword evidence="5" id="KW-0274">FAD</keyword>
<dbReference type="InterPro" id="IPR016167">
    <property type="entry name" value="FAD-bd_PCMH_sub1"/>
</dbReference>
<keyword evidence="7" id="KW-0325">Glycoprotein</keyword>